<gene>
    <name evidence="1" type="ORF">BDFB_009576</name>
</gene>
<organism evidence="1 2">
    <name type="scientific">Asbolus verrucosus</name>
    <name type="common">Desert ironclad beetle</name>
    <dbReference type="NCBI Taxonomy" id="1661398"/>
    <lineage>
        <taxon>Eukaryota</taxon>
        <taxon>Metazoa</taxon>
        <taxon>Ecdysozoa</taxon>
        <taxon>Arthropoda</taxon>
        <taxon>Hexapoda</taxon>
        <taxon>Insecta</taxon>
        <taxon>Pterygota</taxon>
        <taxon>Neoptera</taxon>
        <taxon>Endopterygota</taxon>
        <taxon>Coleoptera</taxon>
        <taxon>Polyphaga</taxon>
        <taxon>Cucujiformia</taxon>
        <taxon>Tenebrionidae</taxon>
        <taxon>Pimeliinae</taxon>
        <taxon>Asbolus</taxon>
    </lineage>
</organism>
<evidence type="ECO:0000313" key="1">
    <source>
        <dbReference type="EMBL" id="RZC42143.1"/>
    </source>
</evidence>
<dbReference type="AlphaFoldDB" id="A0A482WCF8"/>
<comment type="caution">
    <text evidence="1">The sequence shown here is derived from an EMBL/GenBank/DDBJ whole genome shotgun (WGS) entry which is preliminary data.</text>
</comment>
<sequence length="66" mass="8119">MYKYYILSMCKKCRLYNLWICLVAEHFVNRCLREWVNNLIFWKYEPTCDIFMTVRHPIMSVLYASG</sequence>
<proteinExistence type="predicted"/>
<dbReference type="EMBL" id="QDEB01010494">
    <property type="protein sequence ID" value="RZC42143.1"/>
    <property type="molecule type" value="Genomic_DNA"/>
</dbReference>
<evidence type="ECO:0000313" key="2">
    <source>
        <dbReference type="Proteomes" id="UP000292052"/>
    </source>
</evidence>
<protein>
    <submittedName>
        <fullName evidence="1">Uncharacterized protein</fullName>
    </submittedName>
</protein>
<keyword evidence="2" id="KW-1185">Reference proteome</keyword>
<dbReference type="Proteomes" id="UP000292052">
    <property type="component" value="Unassembled WGS sequence"/>
</dbReference>
<accession>A0A482WCF8</accession>
<reference evidence="1 2" key="1">
    <citation type="submission" date="2017-03" db="EMBL/GenBank/DDBJ databases">
        <title>Genome of the blue death feigning beetle - Asbolus verrucosus.</title>
        <authorList>
            <person name="Rider S.D."/>
        </authorList>
    </citation>
    <scope>NUCLEOTIDE SEQUENCE [LARGE SCALE GENOMIC DNA]</scope>
    <source>
        <strain evidence="1">Butters</strain>
        <tissue evidence="1">Head and leg muscle</tissue>
    </source>
</reference>
<name>A0A482WCF8_ASBVE</name>